<keyword evidence="5" id="KW-0687">Ribonucleoprotein</keyword>
<dbReference type="GO" id="GO:0005762">
    <property type="term" value="C:mitochondrial large ribosomal subunit"/>
    <property type="evidence" value="ECO:0007669"/>
    <property type="project" value="TreeGrafter"/>
</dbReference>
<sequence>MICRSCIRAATRAQTKTIRQPQQQQRQYPRFLSTTPPLRNAAATPISGATATQTAPRQGDASSSHTPPAATSTSAAQPFSEPLTPAASPDLKGLATEVSKKKATPLVKSSIPAGQPLKGLNFLKDRQDPVALPDDEYPPWLWTILDRQEKKAEAGAGDLFSKSKKQRRLAAKRLRKEQAMNPGMLVPKVPIYEQTIDLPTGDGSLAGAVEASSAREELTKAMRNKRRASIKEANFLKAMG</sequence>
<dbReference type="GO" id="GO:0003735">
    <property type="term" value="F:structural constituent of ribosome"/>
    <property type="evidence" value="ECO:0007669"/>
    <property type="project" value="TreeGrafter"/>
</dbReference>
<evidence type="ECO:0000256" key="6">
    <source>
        <dbReference type="ARBA" id="ARBA00033752"/>
    </source>
</evidence>
<evidence type="ECO:0000256" key="1">
    <source>
        <dbReference type="ARBA" id="ARBA00004173"/>
    </source>
</evidence>
<evidence type="ECO:0000256" key="3">
    <source>
        <dbReference type="ARBA" id="ARBA00022980"/>
    </source>
</evidence>
<evidence type="ECO:0000256" key="5">
    <source>
        <dbReference type="ARBA" id="ARBA00023274"/>
    </source>
</evidence>
<feature type="region of interest" description="Disordered" evidence="8">
    <location>
        <begin position="14"/>
        <end position="90"/>
    </location>
</feature>
<evidence type="ECO:0000313" key="10">
    <source>
        <dbReference type="Proteomes" id="UP000249757"/>
    </source>
</evidence>
<keyword evidence="3 9" id="KW-0689">Ribosomal protein</keyword>
<gene>
    <name evidence="9" type="ORF">Ptr86124_005482</name>
</gene>
<dbReference type="AlphaFoldDB" id="A0A922NGG2"/>
<comment type="subcellular location">
    <subcellularLocation>
        <location evidence="1">Mitochondrion</location>
    </subcellularLocation>
</comment>
<dbReference type="InterPro" id="IPR013870">
    <property type="entry name" value="Ribosomal_mL54"/>
</dbReference>
<feature type="compositionally biased region" description="Polar residues" evidence="8">
    <location>
        <begin position="47"/>
        <end position="56"/>
    </location>
</feature>
<dbReference type="EMBL" id="NRDI02000006">
    <property type="protein sequence ID" value="KAI1515481.1"/>
    <property type="molecule type" value="Genomic_DNA"/>
</dbReference>
<comment type="similarity">
    <text evidence="6">Belongs to the mitochondrion-specific ribosomal protein mL54 family.</text>
</comment>
<evidence type="ECO:0000256" key="4">
    <source>
        <dbReference type="ARBA" id="ARBA00023128"/>
    </source>
</evidence>
<dbReference type="Pfam" id="PF08561">
    <property type="entry name" value="Ribosomal_L37"/>
    <property type="match status" value="1"/>
</dbReference>
<proteinExistence type="inferred from homology"/>
<comment type="caution">
    <text evidence="9">The sequence shown here is derived from an EMBL/GenBank/DDBJ whole genome shotgun (WGS) entry which is preliminary data.</text>
</comment>
<feature type="compositionally biased region" description="Low complexity" evidence="8">
    <location>
        <begin position="61"/>
        <end position="78"/>
    </location>
</feature>
<dbReference type="OMA" id="YPEWLWR"/>
<evidence type="ECO:0000256" key="7">
    <source>
        <dbReference type="ARBA" id="ARBA00035179"/>
    </source>
</evidence>
<keyword evidence="4" id="KW-0496">Mitochondrion</keyword>
<dbReference type="PANTHER" id="PTHR28595:SF1">
    <property type="entry name" value="LARGE RIBOSOMAL SUBUNIT PROTEIN ML54"/>
    <property type="match status" value="1"/>
</dbReference>
<name>A0A922NGG2_9PLEO</name>
<evidence type="ECO:0000256" key="8">
    <source>
        <dbReference type="SAM" id="MobiDB-lite"/>
    </source>
</evidence>
<dbReference type="PANTHER" id="PTHR28595">
    <property type="entry name" value="39S RIBOSOMAL PROTEIN L54, MITOCHONDRIAL"/>
    <property type="match status" value="1"/>
</dbReference>
<organism evidence="9 10">
    <name type="scientific">Pyrenophora tritici-repentis</name>
    <dbReference type="NCBI Taxonomy" id="45151"/>
    <lineage>
        <taxon>Eukaryota</taxon>
        <taxon>Fungi</taxon>
        <taxon>Dikarya</taxon>
        <taxon>Ascomycota</taxon>
        <taxon>Pezizomycotina</taxon>
        <taxon>Dothideomycetes</taxon>
        <taxon>Pleosporomycetidae</taxon>
        <taxon>Pleosporales</taxon>
        <taxon>Pleosporineae</taxon>
        <taxon>Pleosporaceae</taxon>
        <taxon>Pyrenophora</taxon>
    </lineage>
</organism>
<evidence type="ECO:0000313" key="9">
    <source>
        <dbReference type="EMBL" id="KAI1515481.1"/>
    </source>
</evidence>
<dbReference type="OrthoDB" id="10252718at2759"/>
<evidence type="ECO:0000256" key="2">
    <source>
        <dbReference type="ARBA" id="ARBA00022946"/>
    </source>
</evidence>
<keyword evidence="2" id="KW-0809">Transit peptide</keyword>
<protein>
    <recommendedName>
        <fullName evidence="7">Large ribosomal subunit protein mL54</fullName>
    </recommendedName>
</protein>
<dbReference type="Proteomes" id="UP000249757">
    <property type="component" value="Unassembled WGS sequence"/>
</dbReference>
<feature type="compositionally biased region" description="Low complexity" evidence="8">
    <location>
        <begin position="19"/>
        <end position="30"/>
    </location>
</feature>
<accession>A0A922NGG2</accession>
<keyword evidence="10" id="KW-1185">Reference proteome</keyword>
<reference evidence="10" key="1">
    <citation type="journal article" date="2022" name="Microb. Genom.">
        <title>A global pangenome for the wheat fungal pathogen Pyrenophora tritici-repentis and prediction of effector protein structural homology.</title>
        <authorList>
            <person name="Moolhuijzen P.M."/>
            <person name="See P.T."/>
            <person name="Shi G."/>
            <person name="Powell H.R."/>
            <person name="Cockram J."/>
            <person name="Jorgensen L.N."/>
            <person name="Benslimane H."/>
            <person name="Strelkov S.E."/>
            <person name="Turner J."/>
            <person name="Liu Z."/>
            <person name="Moffat C.S."/>
        </authorList>
    </citation>
    <scope>NUCLEOTIDE SEQUENCE [LARGE SCALE GENOMIC DNA]</scope>
</reference>